<dbReference type="Gene3D" id="1.10.530.10">
    <property type="match status" value="1"/>
</dbReference>
<dbReference type="Pfam" id="PF01464">
    <property type="entry name" value="SLT"/>
    <property type="match status" value="1"/>
</dbReference>
<keyword evidence="1" id="KW-0175">Coiled coil</keyword>
<accession>A0A7G7MJR5</accession>
<evidence type="ECO:0000313" key="4">
    <source>
        <dbReference type="EMBL" id="QNG53026.1"/>
    </source>
</evidence>
<dbReference type="InterPro" id="IPR023346">
    <property type="entry name" value="Lysozyme-like_dom_sf"/>
</dbReference>
<gene>
    <name evidence="4" type="ORF">H6H00_03020</name>
</gene>
<dbReference type="KEGG" id="ppel:H6H00_03020"/>
<dbReference type="AlphaFoldDB" id="A0A7G7MJR5"/>
<keyword evidence="5" id="KW-1185">Reference proteome</keyword>
<reference evidence="4 5" key="1">
    <citation type="submission" date="2020-08" db="EMBL/GenBank/DDBJ databases">
        <authorList>
            <person name="Mo P."/>
        </authorList>
    </citation>
    <scope>NUCLEOTIDE SEQUENCE [LARGE SCALE GENOMIC DNA]</scope>
    <source>
        <strain evidence="4 5">CGMCC 4.1532</strain>
    </source>
</reference>
<feature type="coiled-coil region" evidence="1">
    <location>
        <begin position="124"/>
        <end position="151"/>
    </location>
</feature>
<dbReference type="InterPro" id="IPR008258">
    <property type="entry name" value="Transglycosylase_SLT_dom_1"/>
</dbReference>
<protein>
    <submittedName>
        <fullName evidence="4">Lytic transglycosylase domain-containing protein</fullName>
    </submittedName>
</protein>
<organism evidence="4 5">
    <name type="scientific">Pseudonocardia petroleophila</name>
    <dbReference type="NCBI Taxonomy" id="37331"/>
    <lineage>
        <taxon>Bacteria</taxon>
        <taxon>Bacillati</taxon>
        <taxon>Actinomycetota</taxon>
        <taxon>Actinomycetes</taxon>
        <taxon>Pseudonocardiales</taxon>
        <taxon>Pseudonocardiaceae</taxon>
        <taxon>Pseudonocardia</taxon>
    </lineage>
</organism>
<name>A0A7G7MJR5_9PSEU</name>
<dbReference type="RefSeq" id="WP_185719855.1">
    <property type="nucleotide sequence ID" value="NZ_BAAAWI010000001.1"/>
</dbReference>
<evidence type="ECO:0000259" key="3">
    <source>
        <dbReference type="Pfam" id="PF01464"/>
    </source>
</evidence>
<evidence type="ECO:0000256" key="1">
    <source>
        <dbReference type="SAM" id="Coils"/>
    </source>
</evidence>
<feature type="region of interest" description="Disordered" evidence="2">
    <location>
        <begin position="1"/>
        <end position="36"/>
    </location>
</feature>
<dbReference type="Proteomes" id="UP000515728">
    <property type="component" value="Chromosome"/>
</dbReference>
<dbReference type="SUPFAM" id="SSF53955">
    <property type="entry name" value="Lysozyme-like"/>
    <property type="match status" value="1"/>
</dbReference>
<proteinExistence type="predicted"/>
<feature type="domain" description="Transglycosylase SLT" evidence="3">
    <location>
        <begin position="175"/>
        <end position="245"/>
    </location>
</feature>
<dbReference type="EMBL" id="CP060131">
    <property type="protein sequence ID" value="QNG53026.1"/>
    <property type="molecule type" value="Genomic_DNA"/>
</dbReference>
<sequence>MAGHRSPQGTRARRAPSGSARHHAAERPAPTGPSLRNTVVASAAAVGAVATGTFTALLPTPGDSATSAGAAETIDATLVSADSAFIADLPAAATGMLAPVSFETATTDGAEIADLAFLDKAQVMAQELAERQAEEQRIAAERAELEAVIAQGGLDAWIAEALDILDLPQSLAPSVHNIIMKESGGNPRAINNWDSNARAGTPSQGLMQTIPSTFRHYVHPSLADQPITHPVANITAGIRYMIDTYGLDTLEAGGRTNSSGGYVGY</sequence>
<evidence type="ECO:0000313" key="5">
    <source>
        <dbReference type="Proteomes" id="UP000515728"/>
    </source>
</evidence>
<evidence type="ECO:0000256" key="2">
    <source>
        <dbReference type="SAM" id="MobiDB-lite"/>
    </source>
</evidence>